<gene>
    <name evidence="13" type="ORF">SAMN05192565_102106</name>
</gene>
<keyword evidence="6 10" id="KW-0671">Queuosine biosynthesis</keyword>
<dbReference type="InterPro" id="IPR038418">
    <property type="entry name" value="6-PTP_synth/QueD_sf"/>
</dbReference>
<dbReference type="PIRSF" id="PIRSF006113">
    <property type="entry name" value="PTP_synth"/>
    <property type="match status" value="1"/>
</dbReference>
<evidence type="ECO:0000256" key="2">
    <source>
        <dbReference type="ARBA" id="ARBA00005061"/>
    </source>
</evidence>
<dbReference type="Proteomes" id="UP000199229">
    <property type="component" value="Unassembled WGS sequence"/>
</dbReference>
<reference evidence="14" key="1">
    <citation type="submission" date="2016-10" db="EMBL/GenBank/DDBJ databases">
        <authorList>
            <person name="Varghese N."/>
            <person name="Submissions S."/>
        </authorList>
    </citation>
    <scope>NUCLEOTIDE SEQUENCE [LARGE SCALE GENOMIC DNA]</scope>
    <source>
        <strain evidence="14">Gh-105</strain>
    </source>
</reference>
<dbReference type="EMBL" id="FOPM01000002">
    <property type="protein sequence ID" value="SFG36096.1"/>
    <property type="molecule type" value="Genomic_DNA"/>
</dbReference>
<evidence type="ECO:0000256" key="5">
    <source>
        <dbReference type="ARBA" id="ARBA00022723"/>
    </source>
</evidence>
<feature type="binding site" evidence="12">
    <location>
        <position position="13"/>
    </location>
    <ligand>
        <name>Zn(2+)</name>
        <dbReference type="ChEBI" id="CHEBI:29105"/>
    </ligand>
</feature>
<evidence type="ECO:0000256" key="3">
    <source>
        <dbReference type="ARBA" id="ARBA00008900"/>
    </source>
</evidence>
<evidence type="ECO:0000313" key="13">
    <source>
        <dbReference type="EMBL" id="SFG36096.1"/>
    </source>
</evidence>
<evidence type="ECO:0000256" key="11">
    <source>
        <dbReference type="PIRSR" id="PIRSR006113-1"/>
    </source>
</evidence>
<feature type="active site" description="Charge relay system" evidence="11">
    <location>
        <position position="68"/>
    </location>
</feature>
<keyword evidence="7 10" id="KW-0862">Zinc</keyword>
<feature type="binding site" evidence="12">
    <location>
        <position position="28"/>
    </location>
    <ligand>
        <name>Zn(2+)</name>
        <dbReference type="ChEBI" id="CHEBI:29105"/>
    </ligand>
</feature>
<dbReference type="PANTHER" id="PTHR12589:SF7">
    <property type="entry name" value="6-PYRUVOYL TETRAHYDROBIOPTERIN SYNTHASE"/>
    <property type="match status" value="1"/>
</dbReference>
<dbReference type="GO" id="GO:0008616">
    <property type="term" value="P:tRNA queuosine(34) biosynthetic process"/>
    <property type="evidence" value="ECO:0007669"/>
    <property type="project" value="UniProtKB-KW"/>
</dbReference>
<dbReference type="InterPro" id="IPR007115">
    <property type="entry name" value="6-PTP_synth/QueD"/>
</dbReference>
<comment type="catalytic activity">
    <reaction evidence="9 10">
        <text>7,8-dihydroneopterin 3'-triphosphate + H2O = 6-carboxy-5,6,7,8-tetrahydropterin + triphosphate + acetaldehyde + 2 H(+)</text>
        <dbReference type="Rhea" id="RHEA:27966"/>
        <dbReference type="ChEBI" id="CHEBI:15343"/>
        <dbReference type="ChEBI" id="CHEBI:15377"/>
        <dbReference type="ChEBI" id="CHEBI:15378"/>
        <dbReference type="ChEBI" id="CHEBI:18036"/>
        <dbReference type="ChEBI" id="CHEBI:58462"/>
        <dbReference type="ChEBI" id="CHEBI:61032"/>
        <dbReference type="EC" id="4.1.2.50"/>
    </reaction>
</comment>
<evidence type="ECO:0000256" key="12">
    <source>
        <dbReference type="PIRSR" id="PIRSR006113-2"/>
    </source>
</evidence>
<comment type="cofactor">
    <cofactor evidence="10 12">
        <name>Zn(2+)</name>
        <dbReference type="ChEBI" id="CHEBI:29105"/>
    </cofactor>
    <text evidence="10 12">Binds 1 zinc ion per subunit.</text>
</comment>
<keyword evidence="8 10" id="KW-0456">Lyase</keyword>
<dbReference type="RefSeq" id="WP_091968495.1">
    <property type="nucleotide sequence ID" value="NZ_FOPM01000002.1"/>
</dbReference>
<evidence type="ECO:0000256" key="6">
    <source>
        <dbReference type="ARBA" id="ARBA00022785"/>
    </source>
</evidence>
<feature type="active site" description="Proton acceptor" evidence="11">
    <location>
        <position position="24"/>
    </location>
</feature>
<dbReference type="UniPathway" id="UPA00391"/>
<dbReference type="NCBIfam" id="TIGR03367">
    <property type="entry name" value="queuosine_QueD"/>
    <property type="match status" value="1"/>
</dbReference>
<protein>
    <recommendedName>
        <fullName evidence="4 10">6-carboxy-5,6,7,8-tetrahydropterin synthase</fullName>
        <ecNumber evidence="10">4.-.-.-</ecNumber>
    </recommendedName>
</protein>
<feature type="binding site" evidence="12">
    <location>
        <position position="30"/>
    </location>
    <ligand>
        <name>Zn(2+)</name>
        <dbReference type="ChEBI" id="CHEBI:29105"/>
    </ligand>
</feature>
<evidence type="ECO:0000256" key="9">
    <source>
        <dbReference type="ARBA" id="ARBA00048807"/>
    </source>
</evidence>
<dbReference type="PANTHER" id="PTHR12589">
    <property type="entry name" value="PYRUVOYL TETRAHYDROBIOPTERIN SYNTHASE"/>
    <property type="match status" value="1"/>
</dbReference>
<accession>A0A1I2REC4</accession>
<name>A0A1I2REC4_9HYPH</name>
<dbReference type="OrthoDB" id="9804698at2"/>
<feature type="active site" description="Charge relay system" evidence="11">
    <location>
        <position position="107"/>
    </location>
</feature>
<evidence type="ECO:0000256" key="8">
    <source>
        <dbReference type="ARBA" id="ARBA00023239"/>
    </source>
</evidence>
<dbReference type="SUPFAM" id="SSF55620">
    <property type="entry name" value="Tetrahydrobiopterin biosynthesis enzymes-like"/>
    <property type="match status" value="1"/>
</dbReference>
<evidence type="ECO:0000256" key="7">
    <source>
        <dbReference type="ARBA" id="ARBA00022833"/>
    </source>
</evidence>
<keyword evidence="5 10" id="KW-0479">Metal-binding</keyword>
<evidence type="ECO:0000256" key="4">
    <source>
        <dbReference type="ARBA" id="ARBA00018141"/>
    </source>
</evidence>
<dbReference type="GO" id="GO:0046872">
    <property type="term" value="F:metal ion binding"/>
    <property type="evidence" value="ECO:0007669"/>
    <property type="project" value="UniProtKB-KW"/>
</dbReference>
<dbReference type="AlphaFoldDB" id="A0A1I2REC4"/>
<sequence length="127" mass="14172">MKITQAFTFEAAHRLPNVPETHRCHRMHGHSYRVELTLTGAVDPQTGWVVDFFDVEHAFAPVLLQLDHYCLNDIPGLENPTAEHIAAWVWTRIKGALPALSSVKVYETPMSWAEYEGEGAPKGGGHP</sequence>
<proteinExistence type="inferred from homology"/>
<dbReference type="FunFam" id="3.30.479.10:FF:000001">
    <property type="entry name" value="6-carboxy-5,6,7,8-tetrahydropterin synthase"/>
    <property type="match status" value="1"/>
</dbReference>
<comment type="function">
    <text evidence="1">Catalyzes the conversion of 7,8-dihydroneopterin triphosphate (H2NTP) to 6-carboxy-5,6,7,8-tetrahydropterin (CPH4) and acetaldehyde.</text>
</comment>
<organism evidence="13 14">
    <name type="scientific">Methylobacterium gossipiicola</name>
    <dbReference type="NCBI Taxonomy" id="582675"/>
    <lineage>
        <taxon>Bacteria</taxon>
        <taxon>Pseudomonadati</taxon>
        <taxon>Pseudomonadota</taxon>
        <taxon>Alphaproteobacteria</taxon>
        <taxon>Hyphomicrobiales</taxon>
        <taxon>Methylobacteriaceae</taxon>
        <taxon>Methylobacterium</taxon>
    </lineage>
</organism>
<dbReference type="EC" id="4.-.-.-" evidence="10"/>
<comment type="pathway">
    <text evidence="2 10">Purine metabolism; 7-cyano-7-deazaguanine biosynthesis.</text>
</comment>
<evidence type="ECO:0000313" key="14">
    <source>
        <dbReference type="Proteomes" id="UP000199229"/>
    </source>
</evidence>
<dbReference type="STRING" id="582675.SAMN05192565_102106"/>
<evidence type="ECO:0000256" key="1">
    <source>
        <dbReference type="ARBA" id="ARBA00002285"/>
    </source>
</evidence>
<evidence type="ECO:0000256" key="10">
    <source>
        <dbReference type="PIRNR" id="PIRNR006113"/>
    </source>
</evidence>
<keyword evidence="14" id="KW-1185">Reference proteome</keyword>
<dbReference type="GO" id="GO:0070497">
    <property type="term" value="F:6-carboxytetrahydropterin synthase activity"/>
    <property type="evidence" value="ECO:0007669"/>
    <property type="project" value="UniProtKB-EC"/>
</dbReference>
<comment type="similarity">
    <text evidence="3 10">Belongs to the PTPS family. QueD subfamily.</text>
</comment>
<dbReference type="Pfam" id="PF01242">
    <property type="entry name" value="PTPS"/>
    <property type="match status" value="1"/>
</dbReference>
<dbReference type="Gene3D" id="3.30.479.10">
    <property type="entry name" value="6-pyruvoyl tetrahydropterin synthase/QueD"/>
    <property type="match status" value="1"/>
</dbReference>